<accession>A0A7C2P0G9</accession>
<evidence type="ECO:0000256" key="2">
    <source>
        <dbReference type="ARBA" id="ARBA00022526"/>
    </source>
</evidence>
<organism evidence="5">
    <name type="scientific">Schlesneria paludicola</name>
    <dbReference type="NCBI Taxonomy" id="360056"/>
    <lineage>
        <taxon>Bacteria</taxon>
        <taxon>Pseudomonadati</taxon>
        <taxon>Planctomycetota</taxon>
        <taxon>Planctomycetia</taxon>
        <taxon>Planctomycetales</taxon>
        <taxon>Planctomycetaceae</taxon>
        <taxon>Schlesneria</taxon>
    </lineage>
</organism>
<feature type="region of interest" description="Disordered" evidence="3">
    <location>
        <begin position="151"/>
        <end position="173"/>
    </location>
</feature>
<dbReference type="InterPro" id="IPR019405">
    <property type="entry name" value="Lactonase_7-beta_prop"/>
</dbReference>
<name>A0A7C2P0G9_9PLAN</name>
<comment type="similarity">
    <text evidence="1">Belongs to the cycloisomerase 2 family.</text>
</comment>
<dbReference type="GO" id="GO:0017057">
    <property type="term" value="F:6-phosphogluconolactonase activity"/>
    <property type="evidence" value="ECO:0007669"/>
    <property type="project" value="TreeGrafter"/>
</dbReference>
<dbReference type="AlphaFoldDB" id="A0A7C2P0G9"/>
<feature type="chain" id="PRO_5027841599" evidence="4">
    <location>
        <begin position="21"/>
        <end position="377"/>
    </location>
</feature>
<keyword evidence="2" id="KW-0313">Glucose metabolism</keyword>
<evidence type="ECO:0000256" key="4">
    <source>
        <dbReference type="SAM" id="SignalP"/>
    </source>
</evidence>
<dbReference type="PANTHER" id="PTHR30344:SF1">
    <property type="entry name" value="6-PHOSPHOGLUCONOLACTONASE"/>
    <property type="match status" value="1"/>
</dbReference>
<comment type="caution">
    <text evidence="5">The sequence shown here is derived from an EMBL/GenBank/DDBJ whole genome shotgun (WGS) entry which is preliminary data.</text>
</comment>
<dbReference type="FunFam" id="2.130.10.10:FF:000306">
    <property type="entry name" value="3-carboxymuconate cyclase"/>
    <property type="match status" value="1"/>
</dbReference>
<dbReference type="InterPro" id="IPR050282">
    <property type="entry name" value="Cycloisomerase_2"/>
</dbReference>
<feature type="compositionally biased region" description="Basic and acidic residues" evidence="3">
    <location>
        <begin position="158"/>
        <end position="168"/>
    </location>
</feature>
<dbReference type="EMBL" id="DSOK01000258">
    <property type="protein sequence ID" value="HEN15594.1"/>
    <property type="molecule type" value="Genomic_DNA"/>
</dbReference>
<proteinExistence type="inferred from homology"/>
<dbReference type="InterPro" id="IPR011048">
    <property type="entry name" value="Haem_d1_sf"/>
</dbReference>
<dbReference type="GO" id="GO:0006006">
    <property type="term" value="P:glucose metabolic process"/>
    <property type="evidence" value="ECO:0007669"/>
    <property type="project" value="UniProtKB-KW"/>
</dbReference>
<evidence type="ECO:0000256" key="1">
    <source>
        <dbReference type="ARBA" id="ARBA00005564"/>
    </source>
</evidence>
<feature type="signal peptide" evidence="4">
    <location>
        <begin position="1"/>
        <end position="20"/>
    </location>
</feature>
<dbReference type="Pfam" id="PF10282">
    <property type="entry name" value="Lactonase"/>
    <property type="match status" value="1"/>
</dbReference>
<dbReference type="InterPro" id="IPR015943">
    <property type="entry name" value="WD40/YVTN_repeat-like_dom_sf"/>
</dbReference>
<dbReference type="GO" id="GO:0005829">
    <property type="term" value="C:cytosol"/>
    <property type="evidence" value="ECO:0007669"/>
    <property type="project" value="TreeGrafter"/>
</dbReference>
<protein>
    <submittedName>
        <fullName evidence="5">Lactonase family protein</fullName>
    </submittedName>
</protein>
<evidence type="ECO:0000256" key="3">
    <source>
        <dbReference type="SAM" id="MobiDB-lite"/>
    </source>
</evidence>
<keyword evidence="2" id="KW-0119">Carbohydrate metabolism</keyword>
<dbReference type="PANTHER" id="PTHR30344">
    <property type="entry name" value="6-PHOSPHOGLUCONOLACTONASE-RELATED"/>
    <property type="match status" value="1"/>
</dbReference>
<sequence length="377" mass="39032">MRLLSMTFLAVLCASPAAEAQMFRVYFGTYTGKDSRGIYQATFDAATGKLGEPSLAGEAVNPSFLAIHPSGKFLYAVGEIADFEGQKTGGVTAFAIDPATGNLTRLNQQSSMGTGPCHITVDKAGTTAFVANYGGGSCASLPIGPDGKLAPAASGIQHEGKSVNEKRQTAPHAHSINLDPANRFAFVADLGLDKVLVYKVDAAKHTLTPNTPPSASVAPGSGPRHFAFHPSGKTAYVINELANTVTAFAYDADKGALTEIQTINTLPADFTGTSYTAEVVAHPSGKFLYGSNRGHDSLAVFQIDAAGKLTAAGHVPTGGKTPRNFNVDPTGKWVLAGNQGSGTVTVFAVDQATGMLTPTGQSIKVGAPVCLRFLAIK</sequence>
<reference evidence="5" key="1">
    <citation type="journal article" date="2020" name="mSystems">
        <title>Genome- and Community-Level Interaction Insights into Carbon Utilization and Element Cycling Functions of Hydrothermarchaeota in Hydrothermal Sediment.</title>
        <authorList>
            <person name="Zhou Z."/>
            <person name="Liu Y."/>
            <person name="Xu W."/>
            <person name="Pan J."/>
            <person name="Luo Z.H."/>
            <person name="Li M."/>
        </authorList>
    </citation>
    <scope>NUCLEOTIDE SEQUENCE [LARGE SCALE GENOMIC DNA]</scope>
    <source>
        <strain evidence="5">SpSt-339</strain>
    </source>
</reference>
<dbReference type="SUPFAM" id="SSF51004">
    <property type="entry name" value="C-terminal (heme d1) domain of cytochrome cd1-nitrite reductase"/>
    <property type="match status" value="1"/>
</dbReference>
<gene>
    <name evidence="5" type="ORF">ENQ76_09015</name>
</gene>
<keyword evidence="4" id="KW-0732">Signal</keyword>
<evidence type="ECO:0000313" key="5">
    <source>
        <dbReference type="EMBL" id="HEN15594.1"/>
    </source>
</evidence>
<dbReference type="Gene3D" id="2.130.10.10">
    <property type="entry name" value="YVTN repeat-like/Quinoprotein amine dehydrogenase"/>
    <property type="match status" value="1"/>
</dbReference>